<evidence type="ECO:0000313" key="9">
    <source>
        <dbReference type="Proteomes" id="UP000184609"/>
    </source>
</evidence>
<evidence type="ECO:0000256" key="7">
    <source>
        <dbReference type="SAM" id="Phobius"/>
    </source>
</evidence>
<comment type="subcellular location">
    <subcellularLocation>
        <location evidence="1">Cell membrane</location>
        <topology evidence="1">Multi-pass membrane protein</topology>
    </subcellularLocation>
</comment>
<feature type="transmembrane region" description="Helical" evidence="7">
    <location>
        <begin position="59"/>
        <end position="78"/>
    </location>
</feature>
<dbReference type="PANTHER" id="PTHR33884:SF3">
    <property type="entry name" value="UPF0410 PROTEIN YMGE"/>
    <property type="match status" value="1"/>
</dbReference>
<keyword evidence="5 7" id="KW-1133">Transmembrane helix</keyword>
<evidence type="ECO:0000313" key="8">
    <source>
        <dbReference type="EMBL" id="SHO59545.1"/>
    </source>
</evidence>
<sequence length="84" mass="8688">MWNFIVWIALGLVAGALAKWIKPGDQGGGCLMTTVLGVVGAFVGGWLGSFIGIGTTGGFSFSSIITAVVGALVVLWIYDKVARK</sequence>
<dbReference type="STRING" id="1073327.SAMN04488108_0182"/>
<dbReference type="RefSeq" id="WP_073569875.1">
    <property type="nucleotide sequence ID" value="NZ_FRXN01000001.1"/>
</dbReference>
<accession>A0A1M7Z3W5</accession>
<dbReference type="Proteomes" id="UP000184609">
    <property type="component" value="Unassembled WGS sequence"/>
</dbReference>
<evidence type="ECO:0000256" key="3">
    <source>
        <dbReference type="ARBA" id="ARBA00022475"/>
    </source>
</evidence>
<keyword evidence="9" id="KW-1185">Reference proteome</keyword>
<keyword evidence="6 7" id="KW-0472">Membrane</keyword>
<dbReference type="InterPro" id="IPR007341">
    <property type="entry name" value="Transgly_assoc"/>
</dbReference>
<dbReference type="PANTHER" id="PTHR33884">
    <property type="entry name" value="UPF0410 PROTEIN YMGE"/>
    <property type="match status" value="1"/>
</dbReference>
<dbReference type="GO" id="GO:0005886">
    <property type="term" value="C:plasma membrane"/>
    <property type="evidence" value="ECO:0007669"/>
    <property type="project" value="UniProtKB-SubCell"/>
</dbReference>
<dbReference type="OrthoDB" id="9811343at2"/>
<evidence type="ECO:0000256" key="4">
    <source>
        <dbReference type="ARBA" id="ARBA00022692"/>
    </source>
</evidence>
<proteinExistence type="inferred from homology"/>
<dbReference type="AlphaFoldDB" id="A0A1M7Z3W5"/>
<comment type="similarity">
    <text evidence="2">Belongs to the UPF0410 family.</text>
</comment>
<feature type="transmembrane region" description="Helical" evidence="7">
    <location>
        <begin position="28"/>
        <end position="47"/>
    </location>
</feature>
<organism evidence="8 9">
    <name type="scientific">Algoriphagus zhangzhouensis</name>
    <dbReference type="NCBI Taxonomy" id="1073327"/>
    <lineage>
        <taxon>Bacteria</taxon>
        <taxon>Pseudomonadati</taxon>
        <taxon>Bacteroidota</taxon>
        <taxon>Cytophagia</taxon>
        <taxon>Cytophagales</taxon>
        <taxon>Cyclobacteriaceae</taxon>
        <taxon>Algoriphagus</taxon>
    </lineage>
</organism>
<dbReference type="EMBL" id="FRXN01000001">
    <property type="protein sequence ID" value="SHO59545.1"/>
    <property type="molecule type" value="Genomic_DNA"/>
</dbReference>
<name>A0A1M7Z3W5_9BACT</name>
<protein>
    <submittedName>
        <fullName evidence="8">Uncharacterized membrane protein YeaQ/YmgE, transglycosylase-associated protein family</fullName>
    </submittedName>
</protein>
<gene>
    <name evidence="8" type="ORF">SAMN04488108_0182</name>
</gene>
<evidence type="ECO:0000256" key="5">
    <source>
        <dbReference type="ARBA" id="ARBA00022989"/>
    </source>
</evidence>
<evidence type="ECO:0000256" key="6">
    <source>
        <dbReference type="ARBA" id="ARBA00023136"/>
    </source>
</evidence>
<evidence type="ECO:0000256" key="2">
    <source>
        <dbReference type="ARBA" id="ARBA00011006"/>
    </source>
</evidence>
<dbReference type="Pfam" id="PF04226">
    <property type="entry name" value="Transgly_assoc"/>
    <property type="match status" value="1"/>
</dbReference>
<keyword evidence="4 7" id="KW-0812">Transmembrane</keyword>
<keyword evidence="3" id="KW-1003">Cell membrane</keyword>
<reference evidence="9" key="1">
    <citation type="submission" date="2016-12" db="EMBL/GenBank/DDBJ databases">
        <authorList>
            <person name="Varghese N."/>
            <person name="Submissions S."/>
        </authorList>
    </citation>
    <scope>NUCLEOTIDE SEQUENCE [LARGE SCALE GENOMIC DNA]</scope>
    <source>
        <strain evidence="9">DSM 25035</strain>
    </source>
</reference>
<evidence type="ECO:0000256" key="1">
    <source>
        <dbReference type="ARBA" id="ARBA00004651"/>
    </source>
</evidence>